<evidence type="ECO:0000313" key="3">
    <source>
        <dbReference type="Proteomes" id="UP000036403"/>
    </source>
</evidence>
<dbReference type="Proteomes" id="UP000036403">
    <property type="component" value="Unassembled WGS sequence"/>
</dbReference>
<dbReference type="InterPro" id="IPR000477">
    <property type="entry name" value="RT_dom"/>
</dbReference>
<dbReference type="STRING" id="67767.A0A0J7KYG2"/>
<sequence>MSLEETASYLLEVHVPNDQILEDTPQQSALRENVLTAPDTADADWGVLPKTWKMGSLQAPLKSENKDEKDSKSYRPICLFSVIGKLFEKLIKFRLMDTSLAPGGVSDRQFGFISERSTEDAVVELRRMVSASEKRHAVALLFDISGAFDNV</sequence>
<comment type="caution">
    <text evidence="2">The sequence shown here is derived from an EMBL/GenBank/DDBJ whole genome shotgun (WGS) entry which is preliminary data.</text>
</comment>
<accession>A0A0J7KYG2</accession>
<dbReference type="PANTHER" id="PTHR19446">
    <property type="entry name" value="REVERSE TRANSCRIPTASES"/>
    <property type="match status" value="1"/>
</dbReference>
<gene>
    <name evidence="2" type="ORF">RF55_4444</name>
</gene>
<dbReference type="AlphaFoldDB" id="A0A0J7KYG2"/>
<reference evidence="2 3" key="1">
    <citation type="submission" date="2015-04" db="EMBL/GenBank/DDBJ databases">
        <title>Lasius niger genome sequencing.</title>
        <authorList>
            <person name="Konorov E.A."/>
            <person name="Nikitin M.A."/>
            <person name="Kirill M.V."/>
            <person name="Chang P."/>
        </authorList>
    </citation>
    <scope>NUCLEOTIDE SEQUENCE [LARGE SCALE GENOMIC DNA]</scope>
    <source>
        <tissue evidence="2">Whole</tissue>
    </source>
</reference>
<dbReference type="PaxDb" id="67767-A0A0J7KYG2"/>
<evidence type="ECO:0000313" key="2">
    <source>
        <dbReference type="EMBL" id="KMQ95339.1"/>
    </source>
</evidence>
<name>A0A0J7KYG2_LASNI</name>
<dbReference type="EMBL" id="LBMM01002052">
    <property type="protein sequence ID" value="KMQ95339.1"/>
    <property type="molecule type" value="Genomic_DNA"/>
</dbReference>
<dbReference type="OrthoDB" id="7697131at2759"/>
<keyword evidence="3" id="KW-1185">Reference proteome</keyword>
<evidence type="ECO:0000259" key="1">
    <source>
        <dbReference type="Pfam" id="PF00078"/>
    </source>
</evidence>
<feature type="domain" description="Reverse transcriptase" evidence="1">
    <location>
        <begin position="69"/>
        <end position="151"/>
    </location>
</feature>
<dbReference type="Pfam" id="PF00078">
    <property type="entry name" value="RVT_1"/>
    <property type="match status" value="1"/>
</dbReference>
<organism evidence="2 3">
    <name type="scientific">Lasius niger</name>
    <name type="common">Black garden ant</name>
    <dbReference type="NCBI Taxonomy" id="67767"/>
    <lineage>
        <taxon>Eukaryota</taxon>
        <taxon>Metazoa</taxon>
        <taxon>Ecdysozoa</taxon>
        <taxon>Arthropoda</taxon>
        <taxon>Hexapoda</taxon>
        <taxon>Insecta</taxon>
        <taxon>Pterygota</taxon>
        <taxon>Neoptera</taxon>
        <taxon>Endopterygota</taxon>
        <taxon>Hymenoptera</taxon>
        <taxon>Apocrita</taxon>
        <taxon>Aculeata</taxon>
        <taxon>Formicoidea</taxon>
        <taxon>Formicidae</taxon>
        <taxon>Formicinae</taxon>
        <taxon>Lasius</taxon>
        <taxon>Lasius</taxon>
    </lineage>
</organism>
<protein>
    <submittedName>
        <fullName evidence="2">Reverse</fullName>
    </submittedName>
</protein>
<proteinExistence type="predicted"/>